<dbReference type="OrthoDB" id="6424512at2759"/>
<dbReference type="STRING" id="407821.A0A087V124"/>
<dbReference type="Pfam" id="PF13359">
    <property type="entry name" value="DDE_Tnp_4"/>
    <property type="match status" value="1"/>
</dbReference>
<comment type="subcellular location">
    <subcellularLocation>
        <location evidence="2">Nucleus</location>
    </subcellularLocation>
</comment>
<dbReference type="Proteomes" id="UP000054359">
    <property type="component" value="Unassembled WGS sequence"/>
</dbReference>
<dbReference type="InterPro" id="IPR027806">
    <property type="entry name" value="HARBI1_dom"/>
</dbReference>
<accession>A0A087V124</accession>
<reference evidence="10 11" key="1">
    <citation type="submission" date="2013-11" db="EMBL/GenBank/DDBJ databases">
        <title>Genome sequencing of Stegodyphus mimosarum.</title>
        <authorList>
            <person name="Bechsgaard J."/>
        </authorList>
    </citation>
    <scope>NUCLEOTIDE SEQUENCE [LARGE SCALE GENOMIC DNA]</scope>
</reference>
<name>A0A087V124_STEMI</name>
<evidence type="ECO:0000256" key="3">
    <source>
        <dbReference type="ARBA" id="ARBA00006958"/>
    </source>
</evidence>
<evidence type="ECO:0000256" key="4">
    <source>
        <dbReference type="ARBA" id="ARBA00022722"/>
    </source>
</evidence>
<evidence type="ECO:0000313" key="11">
    <source>
        <dbReference type="Proteomes" id="UP000054359"/>
    </source>
</evidence>
<dbReference type="PANTHER" id="PTHR22930">
    <property type="match status" value="1"/>
</dbReference>
<dbReference type="OMA" id="TEYNMKP"/>
<dbReference type="AlphaFoldDB" id="A0A087V124"/>
<comment type="similarity">
    <text evidence="3">Belongs to the HARBI1 family.</text>
</comment>
<protein>
    <submittedName>
        <fullName evidence="10">Putative nuclease HARBI1</fullName>
    </submittedName>
</protein>
<evidence type="ECO:0000256" key="7">
    <source>
        <dbReference type="ARBA" id="ARBA00023242"/>
    </source>
</evidence>
<evidence type="ECO:0000259" key="9">
    <source>
        <dbReference type="Pfam" id="PF13359"/>
    </source>
</evidence>
<evidence type="ECO:0000313" key="10">
    <source>
        <dbReference type="EMBL" id="KFM83313.1"/>
    </source>
</evidence>
<feature type="signal peptide" evidence="8">
    <location>
        <begin position="1"/>
        <end position="21"/>
    </location>
</feature>
<dbReference type="InterPro" id="IPR045249">
    <property type="entry name" value="HARBI1-like"/>
</dbReference>
<evidence type="ECO:0000256" key="8">
    <source>
        <dbReference type="SAM" id="SignalP"/>
    </source>
</evidence>
<dbReference type="EMBL" id="KL817576">
    <property type="protein sequence ID" value="KFM83313.1"/>
    <property type="molecule type" value="Genomic_DNA"/>
</dbReference>
<keyword evidence="6" id="KW-0378">Hydrolase</keyword>
<comment type="cofactor">
    <cofactor evidence="1">
        <name>a divalent metal cation</name>
        <dbReference type="ChEBI" id="CHEBI:60240"/>
    </cofactor>
</comment>
<evidence type="ECO:0000256" key="5">
    <source>
        <dbReference type="ARBA" id="ARBA00022723"/>
    </source>
</evidence>
<dbReference type="GO" id="GO:0016787">
    <property type="term" value="F:hydrolase activity"/>
    <property type="evidence" value="ECO:0007669"/>
    <property type="project" value="UniProtKB-KW"/>
</dbReference>
<feature type="non-terminal residue" evidence="10">
    <location>
        <position position="412"/>
    </location>
</feature>
<dbReference type="GO" id="GO:0004518">
    <property type="term" value="F:nuclease activity"/>
    <property type="evidence" value="ECO:0007669"/>
    <property type="project" value="UniProtKB-KW"/>
</dbReference>
<keyword evidence="5" id="KW-0479">Metal-binding</keyword>
<evidence type="ECO:0000256" key="6">
    <source>
        <dbReference type="ARBA" id="ARBA00022801"/>
    </source>
</evidence>
<keyword evidence="8" id="KW-0732">Signal</keyword>
<organism evidence="10 11">
    <name type="scientific">Stegodyphus mimosarum</name>
    <name type="common">African social velvet spider</name>
    <dbReference type="NCBI Taxonomy" id="407821"/>
    <lineage>
        <taxon>Eukaryota</taxon>
        <taxon>Metazoa</taxon>
        <taxon>Ecdysozoa</taxon>
        <taxon>Arthropoda</taxon>
        <taxon>Chelicerata</taxon>
        <taxon>Arachnida</taxon>
        <taxon>Araneae</taxon>
        <taxon>Araneomorphae</taxon>
        <taxon>Entelegynae</taxon>
        <taxon>Eresoidea</taxon>
        <taxon>Eresidae</taxon>
        <taxon>Stegodyphus</taxon>
    </lineage>
</organism>
<gene>
    <name evidence="10" type="ORF">X975_09454</name>
</gene>
<feature type="domain" description="DDE Tnp4" evidence="9">
    <location>
        <begin position="176"/>
        <end position="340"/>
    </location>
</feature>
<dbReference type="GO" id="GO:0046872">
    <property type="term" value="F:metal ion binding"/>
    <property type="evidence" value="ECO:0007669"/>
    <property type="project" value="UniProtKB-KW"/>
</dbReference>
<evidence type="ECO:0000256" key="2">
    <source>
        <dbReference type="ARBA" id="ARBA00004123"/>
    </source>
</evidence>
<dbReference type="PANTHER" id="PTHR22930:SF269">
    <property type="entry name" value="NUCLEASE HARBI1-LIKE PROTEIN"/>
    <property type="match status" value="1"/>
</dbReference>
<keyword evidence="11" id="KW-1185">Reference proteome</keyword>
<keyword evidence="7" id="KW-0539">Nucleus</keyword>
<proteinExistence type="inferred from homology"/>
<dbReference type="GO" id="GO:0005634">
    <property type="term" value="C:nucleus"/>
    <property type="evidence" value="ECO:0007669"/>
    <property type="project" value="UniProtKB-SubCell"/>
</dbReference>
<evidence type="ECO:0000256" key="1">
    <source>
        <dbReference type="ARBA" id="ARBA00001968"/>
    </source>
</evidence>
<keyword evidence="4" id="KW-0540">Nuclease</keyword>
<sequence length="412" mass="47364">MDETLILTIATSAILIFAAAAEEDQREKRKRIWTRNWVKRREIHGAHNTLVRELRLEDTVEFGRYLRMMPCDFDFLLQLVCNKIKKSDTIMRSAISPSERLHVTLRFLAGGYSYSNLQYLFRIHKQTLSKIIPEVLDALWESMQNYIKTPNSAEEWQSIAEAFNEKWNLPHCIGAIDGKHIMIKAPAGGGSTFYNYKNFNSIVLMASVDADYNFTFIDVGCNGRVSDGGVFARTSLFSLLENNSLELPDPTSLVPGSDPVNYYMVADEAFPLKPYLMRPYPGRNISQEQRIFNYRLSRARRVVENAFGILSNRFQILMQSIQLPPPTVDKIVSVCCCLHNFLRERPSRQLYTPGELIDHEDEEFNFVPGLWRSQQSNNKMKALCKQNGYNTGSVESRLARERICNYVNNEGK</sequence>
<feature type="chain" id="PRO_5001831142" evidence="8">
    <location>
        <begin position="22"/>
        <end position="412"/>
    </location>
</feature>